<protein>
    <submittedName>
        <fullName evidence="12">Multidrug resistance-type transporter protein</fullName>
    </submittedName>
</protein>
<keyword evidence="4" id="KW-0547">Nucleotide-binding</keyword>
<dbReference type="OrthoDB" id="6500128at2759"/>
<dbReference type="GO" id="GO:0090374">
    <property type="term" value="P:oligopeptide export from mitochondrion"/>
    <property type="evidence" value="ECO:0007669"/>
    <property type="project" value="TreeGrafter"/>
</dbReference>
<evidence type="ECO:0000256" key="5">
    <source>
        <dbReference type="ARBA" id="ARBA00022840"/>
    </source>
</evidence>
<keyword evidence="7 9" id="KW-0472">Membrane</keyword>
<feature type="domain" description="ABC transporter" evidence="10">
    <location>
        <begin position="1073"/>
        <end position="1311"/>
    </location>
</feature>
<evidence type="ECO:0000256" key="2">
    <source>
        <dbReference type="ARBA" id="ARBA00007577"/>
    </source>
</evidence>
<evidence type="ECO:0000256" key="6">
    <source>
        <dbReference type="ARBA" id="ARBA00022989"/>
    </source>
</evidence>
<evidence type="ECO:0000256" key="9">
    <source>
        <dbReference type="SAM" id="Phobius"/>
    </source>
</evidence>
<dbReference type="SUPFAM" id="SSF90123">
    <property type="entry name" value="ABC transporter transmembrane region"/>
    <property type="match status" value="2"/>
</dbReference>
<feature type="domain" description="ABC transmembrane type-1" evidence="11">
    <location>
        <begin position="749"/>
        <end position="1038"/>
    </location>
</feature>
<evidence type="ECO:0000256" key="7">
    <source>
        <dbReference type="ARBA" id="ARBA00023136"/>
    </source>
</evidence>
<feature type="transmembrane region" description="Helical" evidence="9">
    <location>
        <begin position="204"/>
        <end position="225"/>
    </location>
</feature>
<dbReference type="EMBL" id="JAGMUV010000025">
    <property type="protein sequence ID" value="KAH7120551.1"/>
    <property type="molecule type" value="Genomic_DNA"/>
</dbReference>
<evidence type="ECO:0000256" key="8">
    <source>
        <dbReference type="SAM" id="MobiDB-lite"/>
    </source>
</evidence>
<dbReference type="InterPro" id="IPR003439">
    <property type="entry name" value="ABC_transporter-like_ATP-bd"/>
</dbReference>
<dbReference type="SMART" id="SM00382">
    <property type="entry name" value="AAA"/>
    <property type="match status" value="2"/>
</dbReference>
<gene>
    <name evidence="12" type="ORF">EDB81DRAFT_914207</name>
</gene>
<dbReference type="PROSITE" id="PS50929">
    <property type="entry name" value="ABC_TM1F"/>
    <property type="match status" value="2"/>
</dbReference>
<feature type="transmembrane region" description="Helical" evidence="9">
    <location>
        <begin position="329"/>
        <end position="350"/>
    </location>
</feature>
<feature type="transmembrane region" description="Helical" evidence="9">
    <location>
        <begin position="58"/>
        <end position="84"/>
    </location>
</feature>
<dbReference type="PROSITE" id="PS00211">
    <property type="entry name" value="ABC_TRANSPORTER_1"/>
    <property type="match status" value="2"/>
</dbReference>
<evidence type="ECO:0000313" key="13">
    <source>
        <dbReference type="Proteomes" id="UP000738349"/>
    </source>
</evidence>
<keyword evidence="6 9" id="KW-1133">Transmembrane helix</keyword>
<dbReference type="CDD" id="cd18578">
    <property type="entry name" value="ABC_6TM_Pgp_ABCB1_D2_like"/>
    <property type="match status" value="1"/>
</dbReference>
<evidence type="ECO:0000313" key="12">
    <source>
        <dbReference type="EMBL" id="KAH7120551.1"/>
    </source>
</evidence>
<feature type="transmembrane region" description="Helical" evidence="9">
    <location>
        <begin position="896"/>
        <end position="914"/>
    </location>
</feature>
<dbReference type="PROSITE" id="PS50893">
    <property type="entry name" value="ABC_TRANSPORTER_2"/>
    <property type="match status" value="2"/>
</dbReference>
<dbReference type="InterPro" id="IPR036640">
    <property type="entry name" value="ABC1_TM_sf"/>
</dbReference>
<feature type="region of interest" description="Disordered" evidence="8">
    <location>
        <begin position="1"/>
        <end position="35"/>
    </location>
</feature>
<dbReference type="InterPro" id="IPR011527">
    <property type="entry name" value="ABC1_TM_dom"/>
</dbReference>
<feature type="transmembrane region" description="Helical" evidence="9">
    <location>
        <begin position="744"/>
        <end position="768"/>
    </location>
</feature>
<keyword evidence="13" id="KW-1185">Reference proteome</keyword>
<accession>A0A9P9DL33</accession>
<dbReference type="GO" id="GO:0005524">
    <property type="term" value="F:ATP binding"/>
    <property type="evidence" value="ECO:0007669"/>
    <property type="project" value="UniProtKB-KW"/>
</dbReference>
<dbReference type="GO" id="GO:0016887">
    <property type="term" value="F:ATP hydrolysis activity"/>
    <property type="evidence" value="ECO:0007669"/>
    <property type="project" value="InterPro"/>
</dbReference>
<dbReference type="CDD" id="cd03249">
    <property type="entry name" value="ABC_MTABC3_MDL1_MDL2"/>
    <property type="match status" value="1"/>
</dbReference>
<feature type="non-terminal residue" evidence="12">
    <location>
        <position position="1"/>
    </location>
</feature>
<feature type="domain" description="ABC transmembrane type-1" evidence="11">
    <location>
        <begin position="62"/>
        <end position="357"/>
    </location>
</feature>
<dbReference type="PANTHER" id="PTHR43394:SF18">
    <property type="entry name" value="ABC TRANSPORTER B FAMILY MEMBER 11-LIKE"/>
    <property type="match status" value="1"/>
</dbReference>
<organism evidence="12 13">
    <name type="scientific">Dactylonectria macrodidyma</name>
    <dbReference type="NCBI Taxonomy" id="307937"/>
    <lineage>
        <taxon>Eukaryota</taxon>
        <taxon>Fungi</taxon>
        <taxon>Dikarya</taxon>
        <taxon>Ascomycota</taxon>
        <taxon>Pezizomycotina</taxon>
        <taxon>Sordariomycetes</taxon>
        <taxon>Hypocreomycetidae</taxon>
        <taxon>Hypocreales</taxon>
        <taxon>Nectriaceae</taxon>
        <taxon>Dactylonectria</taxon>
    </lineage>
</organism>
<evidence type="ECO:0000259" key="11">
    <source>
        <dbReference type="PROSITE" id="PS50929"/>
    </source>
</evidence>
<dbReference type="CDD" id="cd18577">
    <property type="entry name" value="ABC_6TM_Pgp_ABCB1_D1_like"/>
    <property type="match status" value="1"/>
</dbReference>
<keyword evidence="5" id="KW-0067">ATP-binding</keyword>
<feature type="transmembrane region" description="Helical" evidence="9">
    <location>
        <begin position="795"/>
        <end position="818"/>
    </location>
</feature>
<evidence type="ECO:0000259" key="10">
    <source>
        <dbReference type="PROSITE" id="PS50893"/>
    </source>
</evidence>
<feature type="transmembrane region" description="Helical" evidence="9">
    <location>
        <begin position="181"/>
        <end position="198"/>
    </location>
</feature>
<dbReference type="Gene3D" id="1.20.1560.10">
    <property type="entry name" value="ABC transporter type 1, transmembrane domain"/>
    <property type="match status" value="1"/>
</dbReference>
<dbReference type="Pfam" id="PF00005">
    <property type="entry name" value="ABC_tran"/>
    <property type="match status" value="3"/>
</dbReference>
<evidence type="ECO:0000256" key="4">
    <source>
        <dbReference type="ARBA" id="ARBA00022741"/>
    </source>
</evidence>
<dbReference type="FunFam" id="3.40.50.300:FF:000913">
    <property type="entry name" value="ABC multidrug transporter SitT"/>
    <property type="match status" value="1"/>
</dbReference>
<feature type="transmembrane region" description="Helical" evidence="9">
    <location>
        <begin position="871"/>
        <end position="890"/>
    </location>
</feature>
<proteinExistence type="inferred from homology"/>
<dbReference type="InterPro" id="IPR027417">
    <property type="entry name" value="P-loop_NTPase"/>
</dbReference>
<dbReference type="SUPFAM" id="SSF52540">
    <property type="entry name" value="P-loop containing nucleoside triphosphate hydrolases"/>
    <property type="match status" value="3"/>
</dbReference>
<sequence>MGRVMHHRPESDSELVSVETQVPDPGSQGNEKKKLRPERTATFGDYLRIFKYASKWDFLAYAAGFLAAIGSGVTTPLMNVLFGALVCRISTLHTRLGFLRRNSLLVFALFLARFVLGSIHKFAFRMIGIRLSAAIRLHYLKHLLGQSVHVLDSLPPGYAVGTITSTSNTLQIGISEKLGTLVEYTALIVAAFVVSFTWNWELTLVTLSGIVAIMLAVGMLAPLTVKGQARQGMAENEAASIASEALTSIRMVMACGAERPTAEKYRVFVEEAQKEARHLSPITSTQFAITASLIDPPPPIWFFGVFGTVGLTFWYGIRAFTKGRLDNMGVITVVLLSIMIIFFSLSRISAPLLAIGKASLAACEFFSVIDAPLPEKGSLKEPQMSATDDIVFDKVTFAYPSRPHVKILDDLNLRIEAGKITAIVGPSGSGKSTIIGLIERWYTLKKQHVITEVVEHEKKKKKNGNDDDDNESRGLELKVIGDPVALEGTVSTSGHSLDEVDLKWWRSQIGLVQQEPFLFNETIYRNVARGLVGSQWEGESEERKRELVKEACKESFANEFIDKLPEGYDTNVGDSGAKLSGGQRQRIAIARSIVRKPQILLLDEATSAIDVRGERIVQVALDKVAQNRTTIIIAHRLSTIKNADRIVVLKKGQVIESGTHESLIAMDGGVYAGLVHAQALSLDDQTKAVDHSVEEGDVDSMNHEMTRAKSQCGDMDLEADLNEDKADRSFLKSFGQFFIESKTYWYMMILSVIFAAAAGTAQPLYAWLFGKSIDLFKYQNLPSKLMVETEFISGMWAVFAAAAGIAYFFTFTASAYVASFIRAKYQEQYFEAILFQRAAYFDQDGHSHGTLASRLKDDPMKLEELMGANMAMVYVSIFNVIAGTIMALVYGWKLALVSMVVIMPVCLFSGYCRFRYEAQFEKMNDEVFADSSHFASEAIGAFRTVTSLTLEDSVYTRFERLCEGHVDSAFKKARWASIVLGFSEAATLGCQALIFYYGGKLLADGEMSVMAFFVCLMALMNAAEGFGQSLSFGPNAAQATAASNRILNVRESRRVEQHGEDDNIYSIEGGTKIELRNVTFTYPGRSTPVLNALSMTIEQGQFAALVGASGCGKTTVISLLERFYEPDQGRILCNGRDIAEMNIYAYRRQLALVAQEATLFQGTIRDNILLGIDPTSITQDELHTVCRDASIHDFIVSLPEGYNTNIGSRGVSLSGGQKQRISIARALIRRPQILLLDEATSSLDSESEKLVQSAFERAAKGRTTVVVAHRLATVQNADVIFVFGEGGHLLEKGNHAQLLNKRGVYYHMVGRHTID</sequence>
<evidence type="ECO:0000256" key="1">
    <source>
        <dbReference type="ARBA" id="ARBA00004141"/>
    </source>
</evidence>
<dbReference type="InterPro" id="IPR039421">
    <property type="entry name" value="Type_1_exporter"/>
</dbReference>
<dbReference type="Proteomes" id="UP000738349">
    <property type="component" value="Unassembled WGS sequence"/>
</dbReference>
<comment type="similarity">
    <text evidence="2">Belongs to the ABC transporter superfamily. ABCB family. Multidrug resistance exporter (TC 3.A.1.201) subfamily.</text>
</comment>
<keyword evidence="3 9" id="KW-0812">Transmembrane</keyword>
<dbReference type="InterPro" id="IPR017871">
    <property type="entry name" value="ABC_transporter-like_CS"/>
</dbReference>
<dbReference type="PANTHER" id="PTHR43394">
    <property type="entry name" value="ATP-DEPENDENT PERMEASE MDL1, MITOCHONDRIAL"/>
    <property type="match status" value="1"/>
</dbReference>
<dbReference type="Gene3D" id="3.40.50.300">
    <property type="entry name" value="P-loop containing nucleotide triphosphate hydrolases"/>
    <property type="match status" value="2"/>
</dbReference>
<evidence type="ECO:0000256" key="3">
    <source>
        <dbReference type="ARBA" id="ARBA00022692"/>
    </source>
</evidence>
<dbReference type="GO" id="GO:0005743">
    <property type="term" value="C:mitochondrial inner membrane"/>
    <property type="evidence" value="ECO:0007669"/>
    <property type="project" value="TreeGrafter"/>
</dbReference>
<reference evidence="12" key="1">
    <citation type="journal article" date="2021" name="Nat. Commun.">
        <title>Genetic determinants of endophytism in the Arabidopsis root mycobiome.</title>
        <authorList>
            <person name="Mesny F."/>
            <person name="Miyauchi S."/>
            <person name="Thiergart T."/>
            <person name="Pickel B."/>
            <person name="Atanasova L."/>
            <person name="Karlsson M."/>
            <person name="Huettel B."/>
            <person name="Barry K.W."/>
            <person name="Haridas S."/>
            <person name="Chen C."/>
            <person name="Bauer D."/>
            <person name="Andreopoulos W."/>
            <person name="Pangilinan J."/>
            <person name="LaButti K."/>
            <person name="Riley R."/>
            <person name="Lipzen A."/>
            <person name="Clum A."/>
            <person name="Drula E."/>
            <person name="Henrissat B."/>
            <person name="Kohler A."/>
            <person name="Grigoriev I.V."/>
            <person name="Martin F.M."/>
            <person name="Hacquard S."/>
        </authorList>
    </citation>
    <scope>NUCLEOTIDE SEQUENCE</scope>
    <source>
        <strain evidence="12">MPI-CAGE-AT-0147</strain>
    </source>
</reference>
<dbReference type="InterPro" id="IPR003593">
    <property type="entry name" value="AAA+_ATPase"/>
</dbReference>
<feature type="transmembrane region" description="Helical" evidence="9">
    <location>
        <begin position="104"/>
        <end position="124"/>
    </location>
</feature>
<dbReference type="Pfam" id="PF00664">
    <property type="entry name" value="ABC_membrane"/>
    <property type="match status" value="2"/>
</dbReference>
<feature type="domain" description="ABC transporter" evidence="10">
    <location>
        <begin position="390"/>
        <end position="676"/>
    </location>
</feature>
<dbReference type="GO" id="GO:0015421">
    <property type="term" value="F:ABC-type oligopeptide transporter activity"/>
    <property type="evidence" value="ECO:0007669"/>
    <property type="project" value="TreeGrafter"/>
</dbReference>
<comment type="subcellular location">
    <subcellularLocation>
        <location evidence="1">Membrane</location>
        <topology evidence="1">Multi-pass membrane protein</topology>
    </subcellularLocation>
</comment>
<comment type="caution">
    <text evidence="12">The sequence shown here is derived from an EMBL/GenBank/DDBJ whole genome shotgun (WGS) entry which is preliminary data.</text>
</comment>
<feature type="transmembrane region" description="Helical" evidence="9">
    <location>
        <begin position="300"/>
        <end position="317"/>
    </location>
</feature>
<name>A0A9P9DL33_9HYPO</name>